<feature type="chain" id="PRO_5032657364" evidence="5">
    <location>
        <begin position="24"/>
        <end position="482"/>
    </location>
</feature>
<accession>A0A821VUC6</accession>
<dbReference type="Gene3D" id="3.80.10.10">
    <property type="entry name" value="Ribonuclease Inhibitor"/>
    <property type="match status" value="2"/>
</dbReference>
<dbReference type="InterPro" id="IPR032675">
    <property type="entry name" value="LRR_dom_sf"/>
</dbReference>
<evidence type="ECO:0000256" key="3">
    <source>
        <dbReference type="ARBA" id="ARBA00022737"/>
    </source>
</evidence>
<reference evidence="6" key="1">
    <citation type="submission" date="2021-02" db="EMBL/GenBank/DDBJ databases">
        <authorList>
            <person name="Steward A R."/>
        </authorList>
    </citation>
    <scope>NUCLEOTIDE SEQUENCE</scope>
</reference>
<evidence type="ECO:0000256" key="4">
    <source>
        <dbReference type="SAM" id="Phobius"/>
    </source>
</evidence>
<gene>
    <name evidence="6" type="ORF">PMACD_LOCUS12485</name>
</gene>
<dbReference type="PANTHER" id="PTHR24369:SF210">
    <property type="entry name" value="CHAOPTIN-RELATED"/>
    <property type="match status" value="1"/>
</dbReference>
<feature type="signal peptide" evidence="5">
    <location>
        <begin position="1"/>
        <end position="23"/>
    </location>
</feature>
<dbReference type="EMBL" id="CAJOBZ010000048">
    <property type="protein sequence ID" value="CAF4914916.1"/>
    <property type="molecule type" value="Genomic_DNA"/>
</dbReference>
<proteinExistence type="predicted"/>
<keyword evidence="3" id="KW-0677">Repeat</keyword>
<dbReference type="PANTHER" id="PTHR24369">
    <property type="entry name" value="ANTIGEN BSP, PUTATIVE-RELATED"/>
    <property type="match status" value="1"/>
</dbReference>
<evidence type="ECO:0000256" key="5">
    <source>
        <dbReference type="SAM" id="SignalP"/>
    </source>
</evidence>
<dbReference type="Proteomes" id="UP000663880">
    <property type="component" value="Unassembled WGS sequence"/>
</dbReference>
<dbReference type="OrthoDB" id="1055097at2759"/>
<dbReference type="PROSITE" id="PS51450">
    <property type="entry name" value="LRR"/>
    <property type="match status" value="1"/>
</dbReference>
<keyword evidence="1" id="KW-0433">Leucine-rich repeat</keyword>
<evidence type="ECO:0000313" key="6">
    <source>
        <dbReference type="EMBL" id="CAF4914916.1"/>
    </source>
</evidence>
<comment type="caution">
    <text evidence="6">The sequence shown here is derived from an EMBL/GenBank/DDBJ whole genome shotgun (WGS) entry which is preliminary data.</text>
</comment>
<keyword evidence="4" id="KW-0472">Membrane</keyword>
<organism evidence="6 7">
    <name type="scientific">Pieris macdunnoughi</name>
    <dbReference type="NCBI Taxonomy" id="345717"/>
    <lineage>
        <taxon>Eukaryota</taxon>
        <taxon>Metazoa</taxon>
        <taxon>Ecdysozoa</taxon>
        <taxon>Arthropoda</taxon>
        <taxon>Hexapoda</taxon>
        <taxon>Insecta</taxon>
        <taxon>Pterygota</taxon>
        <taxon>Neoptera</taxon>
        <taxon>Endopterygota</taxon>
        <taxon>Lepidoptera</taxon>
        <taxon>Glossata</taxon>
        <taxon>Ditrysia</taxon>
        <taxon>Papilionoidea</taxon>
        <taxon>Pieridae</taxon>
        <taxon>Pierinae</taxon>
        <taxon>Pieris</taxon>
    </lineage>
</organism>
<name>A0A821VUC6_9NEOP</name>
<keyword evidence="7" id="KW-1185">Reference proteome</keyword>
<dbReference type="InterPro" id="IPR001611">
    <property type="entry name" value="Leu-rich_rpt"/>
</dbReference>
<dbReference type="InterPro" id="IPR003591">
    <property type="entry name" value="Leu-rich_rpt_typical-subtyp"/>
</dbReference>
<dbReference type="InterPro" id="IPR050541">
    <property type="entry name" value="LRR_TM_domain-containing"/>
</dbReference>
<evidence type="ECO:0000256" key="2">
    <source>
        <dbReference type="ARBA" id="ARBA00022729"/>
    </source>
</evidence>
<dbReference type="SUPFAM" id="SSF52058">
    <property type="entry name" value="L domain-like"/>
    <property type="match status" value="1"/>
</dbReference>
<keyword evidence="2 5" id="KW-0732">Signal</keyword>
<dbReference type="SMART" id="SM00369">
    <property type="entry name" value="LRR_TYP"/>
    <property type="match status" value="6"/>
</dbReference>
<keyword evidence="4" id="KW-1133">Transmembrane helix</keyword>
<dbReference type="AlphaFoldDB" id="A0A821VUC6"/>
<feature type="transmembrane region" description="Helical" evidence="4">
    <location>
        <begin position="426"/>
        <end position="450"/>
    </location>
</feature>
<protein>
    <submittedName>
        <fullName evidence="6">Uncharacterized protein</fullName>
    </submittedName>
</protein>
<sequence>MAHSFVTMNLLLYMAAFWHLSLATNNCYIDEDTRVDCRYTIICEQYAGSAPNPSCSFDPYVTFIIKNSYLEYLTAGFFGATNFDSRVRKIQAVDNTWAQIEESSIRYFTKAEIADFSNNRIQHVKNYAFKNLLSLKNLNLSRNFIQTLPSGSLMAAENRISSLIVVDLSYNRISNITTNAFKYLSNLMELYLNYNNIIFIEDNEFGSLNSLDGIFKHSSIAFINLQNNNITAKITENTLKGLENITFLDLSGQRFNDLTENAFSGTFQKLKVLKLLNVSSNSLKNLRFGTFRGLNAVEVLDLSRNAITEIDVHVFHECIALKRLVIDYNQLKSFNIEQLISISPALDTVSIGGNPIECKEIVRSIRNLIDSNMQKALDTIRIVQVTSVDKIYHEDNVHGIKCGDADYTNSTTKVQEAESQSNISGLSVFVGISVTILVGALIVLGAYLIYKLKSGNMHSESRLQMRHSMDTSISDFQGNLLN</sequence>
<dbReference type="GO" id="GO:0005886">
    <property type="term" value="C:plasma membrane"/>
    <property type="evidence" value="ECO:0007669"/>
    <property type="project" value="TreeGrafter"/>
</dbReference>
<evidence type="ECO:0000256" key="1">
    <source>
        <dbReference type="ARBA" id="ARBA00022614"/>
    </source>
</evidence>
<dbReference type="Pfam" id="PF13855">
    <property type="entry name" value="LRR_8"/>
    <property type="match status" value="3"/>
</dbReference>
<evidence type="ECO:0000313" key="7">
    <source>
        <dbReference type="Proteomes" id="UP000663880"/>
    </source>
</evidence>
<keyword evidence="4" id="KW-0812">Transmembrane</keyword>